<dbReference type="NCBIfam" id="TIGR00362">
    <property type="entry name" value="DnaA"/>
    <property type="match status" value="1"/>
</dbReference>
<evidence type="ECO:0000259" key="12">
    <source>
        <dbReference type="SMART" id="SM00382"/>
    </source>
</evidence>
<evidence type="ECO:0000256" key="7">
    <source>
        <dbReference type="ARBA" id="ARBA00023125"/>
    </source>
</evidence>
<feature type="binding site" evidence="8">
    <location>
        <position position="159"/>
    </location>
    <ligand>
        <name>ATP</name>
        <dbReference type="ChEBI" id="CHEBI:30616"/>
    </ligand>
</feature>
<dbReference type="GO" id="GO:0005886">
    <property type="term" value="C:plasma membrane"/>
    <property type="evidence" value="ECO:0007669"/>
    <property type="project" value="TreeGrafter"/>
</dbReference>
<gene>
    <name evidence="14" type="primary">dnaA_1</name>
    <name evidence="8" type="synonym">dnaA</name>
    <name evidence="14" type="ORF">LuPra_00001</name>
</gene>
<reference evidence="15" key="2">
    <citation type="submission" date="2016-04" db="EMBL/GenBank/DDBJ databases">
        <title>First Complete Genome Sequence of a Subdivision 6 Acidobacterium.</title>
        <authorList>
            <person name="Huang S."/>
            <person name="Vieira S."/>
            <person name="Bunk B."/>
            <person name="Riedel T."/>
            <person name="Sproeer C."/>
            <person name="Overmann J."/>
        </authorList>
    </citation>
    <scope>NUCLEOTIDE SEQUENCE [LARGE SCALE GENOMIC DNA]</scope>
    <source>
        <strain evidence="15">DSM 100886 HEG_-6_39</strain>
    </source>
</reference>
<dbReference type="EMBL" id="CP015136">
    <property type="protein sequence ID" value="AMY06842.1"/>
    <property type="molecule type" value="Genomic_DNA"/>
</dbReference>
<dbReference type="Pfam" id="PF11638">
    <property type="entry name" value="DnaA_N"/>
    <property type="match status" value="1"/>
</dbReference>
<dbReference type="GO" id="GO:0005737">
    <property type="term" value="C:cytoplasm"/>
    <property type="evidence" value="ECO:0007669"/>
    <property type="project" value="UniProtKB-SubCell"/>
</dbReference>
<sequence>MSEHIWERVLARVEAKLNRHTFLTWFKPTRFIRENGDTLMVEVPDGTVRDWLLRHYGSILAEALAEAGRPGAVVSFVPADGTEISEPSPAEEFLIRQSEDPATAPPLAQGPSGLNHRYTFETFVVGPSNQFANAAARAVAEAPGRSYNPLFMYGGVGLGKTHLMHAIGQYVDRHHRQSALTYISSERFMNEMINAIRYERIIDFRERYRNVDVLLVDDAQFLAGKEATQNEFFHTFNALYDSGKQIVLSSDRPPHEIPALEERLRSRFNWGLIADIQPPDLETKIAILKKKSDADGVPLPDNVALFIATKIKSNIRDLEGSLIRLVAYASLTGKDITLALAQDVLRSIIGGEEKAITLDALVKFVAEYYGVRPSELKAASNSRQVVTPRQVAMYLCKTLTSASLPDIGRVFGKHHSTVIHSIRKVEEDRKKNADFNSQINAMLDNFR</sequence>
<dbReference type="InterPro" id="IPR001957">
    <property type="entry name" value="Chromosome_initiator_DnaA"/>
</dbReference>
<dbReference type="Proteomes" id="UP000076079">
    <property type="component" value="Chromosome"/>
</dbReference>
<dbReference type="FunFam" id="3.40.50.300:FF:000150">
    <property type="entry name" value="Chromosomal replication initiator protein DnaA"/>
    <property type="match status" value="1"/>
</dbReference>
<dbReference type="Gene3D" id="1.10.1750.10">
    <property type="match status" value="1"/>
</dbReference>
<feature type="binding site" evidence="8">
    <location>
        <position position="157"/>
    </location>
    <ligand>
        <name>ATP</name>
        <dbReference type="ChEBI" id="CHEBI:30616"/>
    </ligand>
</feature>
<dbReference type="Pfam" id="PF08299">
    <property type="entry name" value="Bac_DnaA_C"/>
    <property type="match status" value="1"/>
</dbReference>
<dbReference type="STRING" id="1855912.LuPra_00001"/>
<dbReference type="SUPFAM" id="SSF48295">
    <property type="entry name" value="TrpR-like"/>
    <property type="match status" value="1"/>
</dbReference>
<protein>
    <recommendedName>
        <fullName evidence="8 9">Chromosomal replication initiator protein DnaA</fullName>
    </recommendedName>
</protein>
<evidence type="ECO:0000256" key="11">
    <source>
        <dbReference type="RuleBase" id="RU004227"/>
    </source>
</evidence>
<keyword evidence="4 8" id="KW-0547">Nucleotide-binding</keyword>
<dbReference type="GO" id="GO:0008289">
    <property type="term" value="F:lipid binding"/>
    <property type="evidence" value="ECO:0007669"/>
    <property type="project" value="UniProtKB-KW"/>
</dbReference>
<evidence type="ECO:0000313" key="14">
    <source>
        <dbReference type="EMBL" id="AMY06842.1"/>
    </source>
</evidence>
<keyword evidence="6 8" id="KW-0446">Lipid-binding</keyword>
<proteinExistence type="inferred from homology"/>
<dbReference type="GO" id="GO:0005524">
    <property type="term" value="F:ATP binding"/>
    <property type="evidence" value="ECO:0007669"/>
    <property type="project" value="UniProtKB-UniRule"/>
</dbReference>
<dbReference type="InterPro" id="IPR003593">
    <property type="entry name" value="AAA+_ATPase"/>
</dbReference>
<dbReference type="CDD" id="cd00009">
    <property type="entry name" value="AAA"/>
    <property type="match status" value="1"/>
</dbReference>
<name>A0A143PE31_LUTPR</name>
<dbReference type="KEGG" id="abac:LuPra_00001"/>
<dbReference type="InterPro" id="IPR013159">
    <property type="entry name" value="DnaA_C"/>
</dbReference>
<evidence type="ECO:0000256" key="2">
    <source>
        <dbReference type="ARBA" id="ARBA00022490"/>
    </source>
</evidence>
<feature type="region of interest" description="Domain I, interacts with DnaA modulators" evidence="8">
    <location>
        <begin position="1"/>
        <end position="83"/>
    </location>
</feature>
<accession>A0A143PE31</accession>
<evidence type="ECO:0000256" key="1">
    <source>
        <dbReference type="ARBA" id="ARBA00006583"/>
    </source>
</evidence>
<feature type="region of interest" description="Domain IV, binds dsDNA" evidence="8">
    <location>
        <begin position="330"/>
        <end position="447"/>
    </location>
</feature>
<comment type="domain">
    <text evidence="8">Domain I is involved in oligomerization and binding regulators, domain II is flexibile and of varying length in different bacteria, domain III forms the AAA+ region, while domain IV binds dsDNA.</text>
</comment>
<dbReference type="InterPro" id="IPR027417">
    <property type="entry name" value="P-loop_NTPase"/>
</dbReference>
<dbReference type="PANTHER" id="PTHR30050">
    <property type="entry name" value="CHROMOSOMAL REPLICATION INITIATOR PROTEIN DNAA"/>
    <property type="match status" value="1"/>
</dbReference>
<dbReference type="HAMAP" id="MF_00377">
    <property type="entry name" value="DnaA_bact"/>
    <property type="match status" value="1"/>
</dbReference>
<dbReference type="GO" id="GO:0006275">
    <property type="term" value="P:regulation of DNA replication"/>
    <property type="evidence" value="ECO:0007669"/>
    <property type="project" value="UniProtKB-UniRule"/>
</dbReference>
<dbReference type="InterPro" id="IPR024633">
    <property type="entry name" value="DnaA_N_dom"/>
</dbReference>
<evidence type="ECO:0000259" key="13">
    <source>
        <dbReference type="SMART" id="SM00760"/>
    </source>
</evidence>
<comment type="caution">
    <text evidence="8">Lacks conserved residue(s) required for the propagation of feature annotation.</text>
</comment>
<dbReference type="SMART" id="SM00382">
    <property type="entry name" value="AAA"/>
    <property type="match status" value="1"/>
</dbReference>
<dbReference type="PANTHER" id="PTHR30050:SF2">
    <property type="entry name" value="CHROMOSOMAL REPLICATION INITIATOR PROTEIN DNAA"/>
    <property type="match status" value="1"/>
</dbReference>
<reference evidence="14 15" key="1">
    <citation type="journal article" date="2016" name="Genome Announc.">
        <title>First Complete Genome Sequence of a Subdivision 6 Acidobacterium Strain.</title>
        <authorList>
            <person name="Huang S."/>
            <person name="Vieira S."/>
            <person name="Bunk B."/>
            <person name="Riedel T."/>
            <person name="Sproer C."/>
            <person name="Overmann J."/>
        </authorList>
    </citation>
    <scope>NUCLEOTIDE SEQUENCE [LARGE SCALE GENOMIC DNA]</scope>
    <source>
        <strain evidence="15">DSM 100886 HEG_-6_39</strain>
    </source>
</reference>
<dbReference type="PRINTS" id="PR00051">
    <property type="entry name" value="DNAA"/>
</dbReference>
<evidence type="ECO:0000256" key="3">
    <source>
        <dbReference type="ARBA" id="ARBA00022705"/>
    </source>
</evidence>
<evidence type="ECO:0000256" key="4">
    <source>
        <dbReference type="ARBA" id="ARBA00022741"/>
    </source>
</evidence>
<keyword evidence="3 8" id="KW-0235">DNA replication</keyword>
<feature type="domain" description="Chromosomal replication initiator DnaA C-terminal" evidence="13">
    <location>
        <begin position="357"/>
        <end position="425"/>
    </location>
</feature>
<evidence type="ECO:0000313" key="15">
    <source>
        <dbReference type="Proteomes" id="UP000076079"/>
    </source>
</evidence>
<dbReference type="Gene3D" id="3.30.300.180">
    <property type="match status" value="1"/>
</dbReference>
<feature type="domain" description="AAA+ ATPase" evidence="12">
    <location>
        <begin position="146"/>
        <end position="274"/>
    </location>
</feature>
<keyword evidence="5 8" id="KW-0067">ATP-binding</keyword>
<dbReference type="GO" id="GO:0003688">
    <property type="term" value="F:DNA replication origin binding"/>
    <property type="evidence" value="ECO:0007669"/>
    <property type="project" value="UniProtKB-UniRule"/>
</dbReference>
<comment type="function">
    <text evidence="8 10">Plays an essential role in the initiation and regulation of chromosomal replication. ATP-DnaA binds to the origin of replication (oriC) to initiate formation of the DNA replication initiation complex once per cell cycle. Binds the DnaA box (a 9 base pair repeat at the origin) and separates the double-stranded (ds)DNA. Forms a right-handed helical filament on oriC DNA; dsDNA binds to the exterior of the filament while single-stranded (ss)DNA is stabiized in the filament's interior. The ATP-DnaA-oriC complex binds and stabilizes one strand of the AT-rich DNA unwinding element (DUE), permitting loading of DNA polymerase. After initiation quickly degrades to an ADP-DnaA complex that is not apt for DNA replication. Binds acidic phospholipids.</text>
</comment>
<dbReference type="PATRIC" id="fig|1813736.3.peg.1"/>
<organism evidence="14 15">
    <name type="scientific">Luteitalea pratensis</name>
    <dbReference type="NCBI Taxonomy" id="1855912"/>
    <lineage>
        <taxon>Bacteria</taxon>
        <taxon>Pseudomonadati</taxon>
        <taxon>Acidobacteriota</taxon>
        <taxon>Vicinamibacteria</taxon>
        <taxon>Vicinamibacterales</taxon>
        <taxon>Vicinamibacteraceae</taxon>
        <taxon>Luteitalea</taxon>
    </lineage>
</organism>
<dbReference type="RefSeq" id="WP_110168860.1">
    <property type="nucleotide sequence ID" value="NZ_CP015136.1"/>
</dbReference>
<dbReference type="FunFam" id="1.10.8.60:FF:000003">
    <property type="entry name" value="Chromosomal replication initiator protein DnaA"/>
    <property type="match status" value="1"/>
</dbReference>
<dbReference type="PROSITE" id="PS01008">
    <property type="entry name" value="DNAA"/>
    <property type="match status" value="1"/>
</dbReference>
<dbReference type="Pfam" id="PF00308">
    <property type="entry name" value="Bac_DnaA"/>
    <property type="match status" value="1"/>
</dbReference>
<keyword evidence="15" id="KW-1185">Reference proteome</keyword>
<dbReference type="AlphaFoldDB" id="A0A143PE31"/>
<dbReference type="OrthoDB" id="9807019at2"/>
<dbReference type="InterPro" id="IPR038454">
    <property type="entry name" value="DnaA_N_sf"/>
</dbReference>
<dbReference type="CDD" id="cd06571">
    <property type="entry name" value="Bac_DnaA_C"/>
    <property type="match status" value="1"/>
</dbReference>
<dbReference type="InterPro" id="IPR013317">
    <property type="entry name" value="DnaA_dom"/>
</dbReference>
<feature type="region of interest" description="Domain III, AAA+ region" evidence="8">
    <location>
        <begin position="113"/>
        <end position="329"/>
    </location>
</feature>
<keyword evidence="7 8" id="KW-0238">DNA-binding</keyword>
<dbReference type="GO" id="GO:0006270">
    <property type="term" value="P:DNA replication initiation"/>
    <property type="evidence" value="ECO:0007669"/>
    <property type="project" value="UniProtKB-UniRule"/>
</dbReference>
<evidence type="ECO:0000256" key="8">
    <source>
        <dbReference type="HAMAP-Rule" id="MF_00377"/>
    </source>
</evidence>
<comment type="subcellular location">
    <subcellularLocation>
        <location evidence="8">Cytoplasm</location>
    </subcellularLocation>
</comment>
<dbReference type="InterPro" id="IPR018312">
    <property type="entry name" value="Chromosome_initiator_DnaA_CS"/>
</dbReference>
<feature type="binding site" evidence="8">
    <location>
        <position position="160"/>
    </location>
    <ligand>
        <name>ATP</name>
        <dbReference type="ChEBI" id="CHEBI:30616"/>
    </ligand>
</feature>
<dbReference type="Gene3D" id="1.10.8.60">
    <property type="match status" value="1"/>
</dbReference>
<dbReference type="SUPFAM" id="SSF52540">
    <property type="entry name" value="P-loop containing nucleoside triphosphate hydrolases"/>
    <property type="match status" value="1"/>
</dbReference>
<comment type="similarity">
    <text evidence="1 8 11">Belongs to the DnaA family.</text>
</comment>
<feature type="binding site" evidence="8">
    <location>
        <position position="161"/>
    </location>
    <ligand>
        <name>ATP</name>
        <dbReference type="ChEBI" id="CHEBI:30616"/>
    </ligand>
</feature>
<evidence type="ECO:0000256" key="9">
    <source>
        <dbReference type="NCBIfam" id="TIGR00362"/>
    </source>
</evidence>
<dbReference type="SMART" id="SM00760">
    <property type="entry name" value="Bac_DnaA_C"/>
    <property type="match status" value="1"/>
</dbReference>
<dbReference type="InterPro" id="IPR010921">
    <property type="entry name" value="Trp_repressor/repl_initiator"/>
</dbReference>
<keyword evidence="2 8" id="KW-0963">Cytoplasm</keyword>
<dbReference type="InterPro" id="IPR020591">
    <property type="entry name" value="Chromosome_initiator_DnaA-like"/>
</dbReference>
<evidence type="ECO:0000256" key="5">
    <source>
        <dbReference type="ARBA" id="ARBA00022840"/>
    </source>
</evidence>
<comment type="subunit">
    <text evidence="8">Oligomerizes as a right-handed, spiral filament on DNA at oriC.</text>
</comment>
<evidence type="ECO:0000256" key="6">
    <source>
        <dbReference type="ARBA" id="ARBA00023121"/>
    </source>
</evidence>
<evidence type="ECO:0000256" key="10">
    <source>
        <dbReference type="RuleBase" id="RU000577"/>
    </source>
</evidence>
<dbReference type="Gene3D" id="3.40.50.300">
    <property type="entry name" value="P-loop containing nucleotide triphosphate hydrolases"/>
    <property type="match status" value="1"/>
</dbReference>